<protein>
    <recommendedName>
        <fullName evidence="1">Protein RFT1 homolog</fullName>
    </recommendedName>
</protein>
<comment type="caution">
    <text evidence="3">The sequence shown here is derived from an EMBL/GenBank/DDBJ whole genome shotgun (WGS) entry which is preliminary data.</text>
</comment>
<dbReference type="InterPro" id="IPR007594">
    <property type="entry name" value="RFT1"/>
</dbReference>
<evidence type="ECO:0000256" key="2">
    <source>
        <dbReference type="SAM" id="MobiDB-lite"/>
    </source>
</evidence>
<comment type="caution">
    <text evidence="1">Lacks conserved residue(s) required for the propagation of feature annotation.</text>
</comment>
<feature type="transmembrane region" description="Helical" evidence="1">
    <location>
        <begin position="47"/>
        <end position="69"/>
    </location>
</feature>
<dbReference type="EMBL" id="JACMSC010000006">
    <property type="protein sequence ID" value="KAG6519768.1"/>
    <property type="molecule type" value="Genomic_DNA"/>
</dbReference>
<evidence type="ECO:0000313" key="4">
    <source>
        <dbReference type="Proteomes" id="UP000734854"/>
    </source>
</evidence>
<proteinExistence type="inferred from homology"/>
<keyword evidence="4" id="KW-1185">Reference proteome</keyword>
<gene>
    <name evidence="3" type="ORF">ZIOFF_023276</name>
</gene>
<keyword evidence="1" id="KW-1133">Transmembrane helix</keyword>
<evidence type="ECO:0000256" key="1">
    <source>
        <dbReference type="RuleBase" id="RU365067"/>
    </source>
</evidence>
<dbReference type="Pfam" id="PF04506">
    <property type="entry name" value="Rft-1"/>
    <property type="match status" value="1"/>
</dbReference>
<reference evidence="3 4" key="1">
    <citation type="submission" date="2020-08" db="EMBL/GenBank/DDBJ databases">
        <title>Plant Genome Project.</title>
        <authorList>
            <person name="Zhang R.-G."/>
        </authorList>
    </citation>
    <scope>NUCLEOTIDE SEQUENCE [LARGE SCALE GENOMIC DNA]</scope>
    <source>
        <tissue evidence="3">Rhizome</tissue>
    </source>
</reference>
<dbReference type="Proteomes" id="UP000734854">
    <property type="component" value="Unassembled WGS sequence"/>
</dbReference>
<evidence type="ECO:0000313" key="3">
    <source>
        <dbReference type="EMBL" id="KAG6519768.1"/>
    </source>
</evidence>
<feature type="region of interest" description="Disordered" evidence="2">
    <location>
        <begin position="1"/>
        <end position="22"/>
    </location>
</feature>
<keyword evidence="1" id="KW-0472">Membrane</keyword>
<accession>A0A8J5LKT9</accession>
<organism evidence="3 4">
    <name type="scientific">Zingiber officinale</name>
    <name type="common">Ginger</name>
    <name type="synonym">Amomum zingiber</name>
    <dbReference type="NCBI Taxonomy" id="94328"/>
    <lineage>
        <taxon>Eukaryota</taxon>
        <taxon>Viridiplantae</taxon>
        <taxon>Streptophyta</taxon>
        <taxon>Embryophyta</taxon>
        <taxon>Tracheophyta</taxon>
        <taxon>Spermatophyta</taxon>
        <taxon>Magnoliopsida</taxon>
        <taxon>Liliopsida</taxon>
        <taxon>Zingiberales</taxon>
        <taxon>Zingiberaceae</taxon>
        <taxon>Zingiber</taxon>
    </lineage>
</organism>
<sequence length="100" mass="11048">MGKDISGSPAAAPGSATAPTAFPTRHNLARTFKYLMATQFLSRGIPFIFNSLIVRHLTVADYAVIFLILMQNRVTSRDLDLYLVMQHARGKGEGKKTLPR</sequence>
<comment type="subcellular location">
    <subcellularLocation>
        <location evidence="1">Endoplasmic reticulum membrane</location>
        <topology evidence="1">Multi-pass membrane protein</topology>
    </subcellularLocation>
</comment>
<name>A0A8J5LKT9_ZINOF</name>
<dbReference type="GO" id="GO:0005789">
    <property type="term" value="C:endoplasmic reticulum membrane"/>
    <property type="evidence" value="ECO:0007669"/>
    <property type="project" value="UniProtKB-SubCell"/>
</dbReference>
<keyword evidence="1" id="KW-0812">Transmembrane</keyword>
<dbReference type="AlphaFoldDB" id="A0A8J5LKT9"/>
<comment type="function">
    <text evidence="1">Intramembrane glycolipid transporter that operates in the biosynthetic pathway of dolichol-linked oligosaccharides, the glycan precursors employed in protein asparagine (N)-glycosylation. The sequential addition of sugars to dolichol pyrophosphate produces dolichol-linked oligosaccharides containing fourteen sugars, including two GlcNAcs, nine mannoses and three glucoses. Once assembled, the oligosaccharide is transferred from the lipid to nascent proteins by oligosaccharyltransferases. The assembly of dolichol-linked oligosaccharides begins on the cytosolic side of the endoplasmic reticulum membrane and finishes in its lumen. RFT1 could mediate the translocation of the cytosolically oriented intermediate DolPP-GlcNAc2Man5, produced by ALG11, into the ER lumen where dolichol-linked oligosaccharides assembly continues. However, the intramembrane lipid transporter activity could not be confirmed in vitro.</text>
</comment>
<feature type="compositionally biased region" description="Low complexity" evidence="2">
    <location>
        <begin position="1"/>
        <end position="21"/>
    </location>
</feature>
<comment type="similarity">
    <text evidence="1">Belongs to the RFT1 family.</text>
</comment>
<dbReference type="GO" id="GO:0006488">
    <property type="term" value="P:dolichol-linked oligosaccharide biosynthetic process"/>
    <property type="evidence" value="ECO:0007669"/>
    <property type="project" value="InterPro"/>
</dbReference>